<name>A0ABY6LDF0_9ARAC</name>
<protein>
    <submittedName>
        <fullName evidence="2">PPM1J</fullName>
    </submittedName>
</protein>
<organism evidence="2 3">
    <name type="scientific">Cordylochernes scorpioides</name>
    <dbReference type="NCBI Taxonomy" id="51811"/>
    <lineage>
        <taxon>Eukaryota</taxon>
        <taxon>Metazoa</taxon>
        <taxon>Ecdysozoa</taxon>
        <taxon>Arthropoda</taxon>
        <taxon>Chelicerata</taxon>
        <taxon>Arachnida</taxon>
        <taxon>Pseudoscorpiones</taxon>
        <taxon>Cheliferoidea</taxon>
        <taxon>Chernetidae</taxon>
        <taxon>Cordylochernes</taxon>
    </lineage>
</organism>
<sequence>MSVCIRVSEREDIYVCMTQVKVYDLVADPPSSNDVLVMGTDGLWDVTSNQKVAEVVFKALEHFPAEDNQRFKYRYISAAQDLVMSSRGKLRERNWKTSDNKLATIDDISVFVIPLLPYLQEYLQWSQQSLDGKGEH</sequence>
<feature type="domain" description="PPM-type phosphatase" evidence="1">
    <location>
        <begin position="31"/>
        <end position="61"/>
    </location>
</feature>
<accession>A0ABY6LDF0</accession>
<dbReference type="Gene3D" id="3.60.40.10">
    <property type="entry name" value="PPM-type phosphatase domain"/>
    <property type="match status" value="1"/>
</dbReference>
<evidence type="ECO:0000259" key="1">
    <source>
        <dbReference type="Pfam" id="PF00481"/>
    </source>
</evidence>
<evidence type="ECO:0000313" key="2">
    <source>
        <dbReference type="EMBL" id="UYV79161.1"/>
    </source>
</evidence>
<dbReference type="Pfam" id="PF00481">
    <property type="entry name" value="PP2C"/>
    <property type="match status" value="1"/>
</dbReference>
<dbReference type="SUPFAM" id="SSF81606">
    <property type="entry name" value="PP2C-like"/>
    <property type="match status" value="1"/>
</dbReference>
<dbReference type="InterPro" id="IPR001932">
    <property type="entry name" value="PPM-type_phosphatase-like_dom"/>
</dbReference>
<evidence type="ECO:0000313" key="3">
    <source>
        <dbReference type="Proteomes" id="UP001235939"/>
    </source>
</evidence>
<dbReference type="EMBL" id="CP092879">
    <property type="protein sequence ID" value="UYV79161.1"/>
    <property type="molecule type" value="Genomic_DNA"/>
</dbReference>
<keyword evidence="3" id="KW-1185">Reference proteome</keyword>
<reference evidence="2 3" key="1">
    <citation type="submission" date="2022-01" db="EMBL/GenBank/DDBJ databases">
        <title>A chromosomal length assembly of Cordylochernes scorpioides.</title>
        <authorList>
            <person name="Zeh D."/>
            <person name="Zeh J."/>
        </authorList>
    </citation>
    <scope>NUCLEOTIDE SEQUENCE [LARGE SCALE GENOMIC DNA]</scope>
    <source>
        <strain evidence="2">IN4F17</strain>
        <tissue evidence="2">Whole Body</tissue>
    </source>
</reference>
<proteinExistence type="predicted"/>
<dbReference type="Proteomes" id="UP001235939">
    <property type="component" value="Chromosome 17"/>
</dbReference>
<gene>
    <name evidence="2" type="ORF">LAZ67_17001303</name>
</gene>
<dbReference type="InterPro" id="IPR036457">
    <property type="entry name" value="PPM-type-like_dom_sf"/>
</dbReference>